<dbReference type="InterPro" id="IPR002078">
    <property type="entry name" value="Sigma_54_int"/>
</dbReference>
<evidence type="ECO:0000256" key="1">
    <source>
        <dbReference type="ARBA" id="ARBA00004496"/>
    </source>
</evidence>
<gene>
    <name evidence="13" type="primary">tyrR</name>
    <name evidence="13" type="ORF">GCM10007894_21920</name>
</gene>
<organism evidence="13 14">
    <name type="scientific">Paraferrimonas haliotis</name>
    <dbReference type="NCBI Taxonomy" id="2013866"/>
    <lineage>
        <taxon>Bacteria</taxon>
        <taxon>Pseudomonadati</taxon>
        <taxon>Pseudomonadota</taxon>
        <taxon>Gammaproteobacteria</taxon>
        <taxon>Alteromonadales</taxon>
        <taxon>Ferrimonadaceae</taxon>
        <taxon>Paraferrimonas</taxon>
    </lineage>
</organism>
<accession>A0AA37WYV5</accession>
<dbReference type="Gene3D" id="3.30.70.260">
    <property type="match status" value="1"/>
</dbReference>
<dbReference type="AlphaFoldDB" id="A0AA37WYV5"/>
<dbReference type="InterPro" id="IPR000014">
    <property type="entry name" value="PAS"/>
</dbReference>
<evidence type="ECO:0000256" key="5">
    <source>
        <dbReference type="ARBA" id="ARBA00022840"/>
    </source>
</evidence>
<evidence type="ECO:0000259" key="10">
    <source>
        <dbReference type="PROSITE" id="PS50045"/>
    </source>
</evidence>
<keyword evidence="7" id="KW-0238">DNA-binding</keyword>
<dbReference type="PROSITE" id="PS51671">
    <property type="entry name" value="ACT"/>
    <property type="match status" value="1"/>
</dbReference>
<dbReference type="Pfam" id="PF18024">
    <property type="entry name" value="HTH_50"/>
    <property type="match status" value="1"/>
</dbReference>
<keyword evidence="4" id="KW-0547">Nucleotide-binding</keyword>
<protein>
    <submittedName>
        <fullName evidence="13">Transcriptional regulator</fullName>
    </submittedName>
</protein>
<keyword evidence="2" id="KW-0963">Cytoplasm</keyword>
<dbReference type="PROSITE" id="PS50045">
    <property type="entry name" value="SIGMA54_INTERACT_4"/>
    <property type="match status" value="1"/>
</dbReference>
<feature type="domain" description="ACT" evidence="12">
    <location>
        <begin position="2"/>
        <end position="72"/>
    </location>
</feature>
<dbReference type="GO" id="GO:0006355">
    <property type="term" value="P:regulation of DNA-templated transcription"/>
    <property type="evidence" value="ECO:0007669"/>
    <property type="project" value="InterPro"/>
</dbReference>
<dbReference type="InterPro" id="IPR030828">
    <property type="entry name" value="HTH_TyrR"/>
</dbReference>
<evidence type="ECO:0000256" key="4">
    <source>
        <dbReference type="ARBA" id="ARBA00022741"/>
    </source>
</evidence>
<keyword evidence="3" id="KW-0678">Repressor</keyword>
<evidence type="ECO:0000313" key="14">
    <source>
        <dbReference type="Proteomes" id="UP001157439"/>
    </source>
</evidence>
<dbReference type="InterPro" id="IPR009057">
    <property type="entry name" value="Homeodomain-like_sf"/>
</dbReference>
<dbReference type="Pfam" id="PF00158">
    <property type="entry name" value="Sigma54_activat"/>
    <property type="match status" value="1"/>
</dbReference>
<dbReference type="Gene3D" id="1.10.8.60">
    <property type="match status" value="1"/>
</dbReference>
<dbReference type="InterPro" id="IPR025662">
    <property type="entry name" value="Sigma_54_int_dom_ATP-bd_1"/>
</dbReference>
<dbReference type="Proteomes" id="UP001157439">
    <property type="component" value="Unassembled WGS sequence"/>
</dbReference>
<keyword evidence="8" id="KW-0010">Activator</keyword>
<evidence type="ECO:0000256" key="9">
    <source>
        <dbReference type="ARBA" id="ARBA00023163"/>
    </source>
</evidence>
<evidence type="ECO:0000259" key="11">
    <source>
        <dbReference type="PROSITE" id="PS50112"/>
    </source>
</evidence>
<dbReference type="SUPFAM" id="SSF55785">
    <property type="entry name" value="PYP-like sensor domain (PAS domain)"/>
    <property type="match status" value="1"/>
</dbReference>
<dbReference type="InterPro" id="IPR002912">
    <property type="entry name" value="ACT_dom"/>
</dbReference>
<keyword evidence="5" id="KW-0067">ATP-binding</keyword>
<name>A0AA37WYV5_9GAMM</name>
<dbReference type="NCBIfam" id="TIGR04381">
    <property type="entry name" value="HTH_TypR"/>
    <property type="match status" value="1"/>
</dbReference>
<evidence type="ECO:0000256" key="8">
    <source>
        <dbReference type="ARBA" id="ARBA00023159"/>
    </source>
</evidence>
<keyword evidence="6" id="KW-0805">Transcription regulation</keyword>
<dbReference type="GO" id="GO:0003677">
    <property type="term" value="F:DNA binding"/>
    <property type="evidence" value="ECO:0007669"/>
    <property type="project" value="UniProtKB-KW"/>
</dbReference>
<dbReference type="EMBL" id="BSPO01000003">
    <property type="protein sequence ID" value="GLS84215.1"/>
    <property type="molecule type" value="Genomic_DNA"/>
</dbReference>
<feature type="domain" description="PAS" evidence="11">
    <location>
        <begin position="78"/>
        <end position="123"/>
    </location>
</feature>
<dbReference type="GO" id="GO:0005737">
    <property type="term" value="C:cytoplasm"/>
    <property type="evidence" value="ECO:0007669"/>
    <property type="project" value="UniProtKB-SubCell"/>
</dbReference>
<dbReference type="CDD" id="cd00009">
    <property type="entry name" value="AAA"/>
    <property type="match status" value="1"/>
</dbReference>
<reference evidence="13 14" key="1">
    <citation type="journal article" date="2014" name="Int. J. Syst. Evol. Microbiol.">
        <title>Complete genome sequence of Corynebacterium casei LMG S-19264T (=DSM 44701T), isolated from a smear-ripened cheese.</title>
        <authorList>
            <consortium name="US DOE Joint Genome Institute (JGI-PGF)"/>
            <person name="Walter F."/>
            <person name="Albersmeier A."/>
            <person name="Kalinowski J."/>
            <person name="Ruckert C."/>
        </authorList>
    </citation>
    <scope>NUCLEOTIDE SEQUENCE [LARGE SCALE GENOMIC DNA]</scope>
    <source>
        <strain evidence="13 14">NBRC 112785</strain>
    </source>
</reference>
<evidence type="ECO:0000256" key="7">
    <source>
        <dbReference type="ARBA" id="ARBA00023125"/>
    </source>
</evidence>
<evidence type="ECO:0000256" key="2">
    <source>
        <dbReference type="ARBA" id="ARBA00022490"/>
    </source>
</evidence>
<dbReference type="SUPFAM" id="SSF46689">
    <property type="entry name" value="Homeodomain-like"/>
    <property type="match status" value="1"/>
</dbReference>
<feature type="domain" description="Sigma-54 factor interaction" evidence="10">
    <location>
        <begin position="205"/>
        <end position="430"/>
    </location>
</feature>
<dbReference type="InterPro" id="IPR027417">
    <property type="entry name" value="P-loop_NTPase"/>
</dbReference>
<sequence>MRLEVTCQDRVGLAKDILEILEKYEINLKGIDASSLGYLYMQFADLNFDALSELLPRIRKVSGVLDVRTIPFMPSEREHYALKTLLKTLPDAVFAIDAKSRISILNDSALNVLAMAEHEVLDEPINHWVQGFSFGRWLSQSEVLPQATRVSVAGLDYLVEALPVYLPNEEGDSILAGAVVVMKSPERVGQQFNALQAQVAGFEKLIAHSELMQQVIDQLRKFAQIDAPLLLTGETGTGKEVVAQAVHDASLRKEHKFKVVSCAAISGIEELKILFGEVDSQGKLTHGALSQCDGGSLLISQIDELSQEGQGQLLAYMQTGEFQAVNDSSIRKADVRLIFTAKTDLDKLIDANGFRKDLYYRVNQVSCELPPLRLRQQDIVPLAEYFVNHYSKQLNKRANGFSKDCLQVLQEYAWPGNVRQLKNAIFRAVSSANDNASITSELLKLPQYARGYGYLDNDFEGTLDEAVKQFEASILKRLYPSHNSTRKLAKKLGMSHTAIANKLREYQINKG</sequence>
<evidence type="ECO:0000256" key="3">
    <source>
        <dbReference type="ARBA" id="ARBA00022491"/>
    </source>
</evidence>
<dbReference type="PROSITE" id="PS00688">
    <property type="entry name" value="SIGMA54_INTERACT_3"/>
    <property type="match status" value="1"/>
</dbReference>
<dbReference type="InterPro" id="IPR058031">
    <property type="entry name" value="AAA_lid_NorR"/>
</dbReference>
<dbReference type="Gene3D" id="1.10.10.60">
    <property type="entry name" value="Homeodomain-like"/>
    <property type="match status" value="1"/>
</dbReference>
<dbReference type="PROSITE" id="PS50112">
    <property type="entry name" value="PAS"/>
    <property type="match status" value="1"/>
</dbReference>
<dbReference type="SUPFAM" id="SSF52540">
    <property type="entry name" value="P-loop containing nucleoside triphosphate hydrolases"/>
    <property type="match status" value="1"/>
</dbReference>
<comment type="subcellular location">
    <subcellularLocation>
        <location evidence="1">Cytoplasm</location>
    </subcellularLocation>
</comment>
<dbReference type="PROSITE" id="PS00675">
    <property type="entry name" value="SIGMA54_INTERACT_1"/>
    <property type="match status" value="1"/>
</dbReference>
<dbReference type="InterPro" id="IPR025944">
    <property type="entry name" value="Sigma_54_int_dom_CS"/>
</dbReference>
<dbReference type="SUPFAM" id="SSF55021">
    <property type="entry name" value="ACT-like"/>
    <property type="match status" value="1"/>
</dbReference>
<dbReference type="PANTHER" id="PTHR32071">
    <property type="entry name" value="TRANSCRIPTIONAL REGULATORY PROTEIN"/>
    <property type="match status" value="1"/>
</dbReference>
<keyword evidence="9" id="KW-0804">Transcription</keyword>
<proteinExistence type="predicted"/>
<dbReference type="Pfam" id="PF25601">
    <property type="entry name" value="AAA_lid_14"/>
    <property type="match status" value="1"/>
</dbReference>
<dbReference type="RefSeq" id="WP_095500219.1">
    <property type="nucleotide sequence ID" value="NZ_BSPO01000003.1"/>
</dbReference>
<dbReference type="Gene3D" id="3.40.50.300">
    <property type="entry name" value="P-loop containing nucleotide triphosphate hydrolases"/>
    <property type="match status" value="1"/>
</dbReference>
<evidence type="ECO:0000259" key="12">
    <source>
        <dbReference type="PROSITE" id="PS51671"/>
    </source>
</evidence>
<dbReference type="PANTHER" id="PTHR32071:SF3">
    <property type="entry name" value="HTH-TYPE TRANSCRIPTIONAL REGULATORY PROTEIN TYRR"/>
    <property type="match status" value="1"/>
</dbReference>
<keyword evidence="14" id="KW-1185">Reference proteome</keyword>
<dbReference type="GO" id="GO:0005524">
    <property type="term" value="F:ATP binding"/>
    <property type="evidence" value="ECO:0007669"/>
    <property type="project" value="UniProtKB-KW"/>
</dbReference>
<dbReference type="InterPro" id="IPR045865">
    <property type="entry name" value="ACT-like_dom_sf"/>
</dbReference>
<dbReference type="Gene3D" id="3.30.450.20">
    <property type="entry name" value="PAS domain"/>
    <property type="match status" value="1"/>
</dbReference>
<evidence type="ECO:0000256" key="6">
    <source>
        <dbReference type="ARBA" id="ARBA00023015"/>
    </source>
</evidence>
<evidence type="ECO:0000313" key="13">
    <source>
        <dbReference type="EMBL" id="GLS84215.1"/>
    </source>
</evidence>
<comment type="caution">
    <text evidence="13">The sequence shown here is derived from an EMBL/GenBank/DDBJ whole genome shotgun (WGS) entry which is preliminary data.</text>
</comment>
<dbReference type="InterPro" id="IPR035965">
    <property type="entry name" value="PAS-like_dom_sf"/>
</dbReference>